<keyword evidence="10" id="KW-0479">Metal-binding</keyword>
<feature type="binding site" evidence="10">
    <location>
        <position position="76"/>
    </location>
    <ligand>
        <name>Na(+)</name>
        <dbReference type="ChEBI" id="CHEBI:29101"/>
        <note>structural</note>
    </ligand>
</feature>
<comment type="activity regulation">
    <text evidence="10">Na(+) is not transported, but it plays an essential structural role and its presence is essential for fluoride channel function.</text>
</comment>
<evidence type="ECO:0000256" key="8">
    <source>
        <dbReference type="ARBA" id="ARBA00035585"/>
    </source>
</evidence>
<evidence type="ECO:0000256" key="5">
    <source>
        <dbReference type="ARBA" id="ARBA00023136"/>
    </source>
</evidence>
<evidence type="ECO:0000256" key="10">
    <source>
        <dbReference type="HAMAP-Rule" id="MF_00454"/>
    </source>
</evidence>
<dbReference type="GO" id="GO:0062054">
    <property type="term" value="F:fluoride channel activity"/>
    <property type="evidence" value="ECO:0007669"/>
    <property type="project" value="UniProtKB-UniRule"/>
</dbReference>
<evidence type="ECO:0000313" key="12">
    <source>
        <dbReference type="Proteomes" id="UP000323380"/>
    </source>
</evidence>
<evidence type="ECO:0000256" key="4">
    <source>
        <dbReference type="ARBA" id="ARBA00022989"/>
    </source>
</evidence>
<keyword evidence="10" id="KW-0915">Sodium</keyword>
<keyword evidence="2 10" id="KW-1003">Cell membrane</keyword>
<evidence type="ECO:0000256" key="9">
    <source>
        <dbReference type="ARBA" id="ARBA00049940"/>
    </source>
</evidence>
<keyword evidence="3 10" id="KW-0812">Transmembrane</keyword>
<dbReference type="GO" id="GO:0005886">
    <property type="term" value="C:plasma membrane"/>
    <property type="evidence" value="ECO:0007669"/>
    <property type="project" value="UniProtKB-SubCell"/>
</dbReference>
<feature type="binding site" evidence="10">
    <location>
        <position position="73"/>
    </location>
    <ligand>
        <name>Na(+)</name>
        <dbReference type="ChEBI" id="CHEBI:29101"/>
        <note>structural</note>
    </ligand>
</feature>
<name>A0A5D0NF90_9ACTN</name>
<evidence type="ECO:0000256" key="1">
    <source>
        <dbReference type="ARBA" id="ARBA00004651"/>
    </source>
</evidence>
<comment type="subcellular location">
    <subcellularLocation>
        <location evidence="1 10">Cell membrane</location>
        <topology evidence="1 10">Multi-pass membrane protein</topology>
    </subcellularLocation>
</comment>
<keyword evidence="12" id="KW-1185">Reference proteome</keyword>
<feature type="transmembrane region" description="Helical" evidence="10">
    <location>
        <begin position="101"/>
        <end position="122"/>
    </location>
</feature>
<dbReference type="GO" id="GO:0046872">
    <property type="term" value="F:metal ion binding"/>
    <property type="evidence" value="ECO:0007669"/>
    <property type="project" value="UniProtKB-KW"/>
</dbReference>
<evidence type="ECO:0000256" key="3">
    <source>
        <dbReference type="ARBA" id="ARBA00022692"/>
    </source>
</evidence>
<dbReference type="GO" id="GO:0140114">
    <property type="term" value="P:cellular detoxification of fluoride"/>
    <property type="evidence" value="ECO:0007669"/>
    <property type="project" value="UniProtKB-UniRule"/>
</dbReference>
<comment type="function">
    <text evidence="9 10">Fluoride-specific ion channel. Important for reducing fluoride concentration in the cell, thus reducing its toxicity.</text>
</comment>
<accession>A0A5D0NF90</accession>
<keyword evidence="10" id="KW-0406">Ion transport</keyword>
<evidence type="ECO:0000256" key="6">
    <source>
        <dbReference type="ARBA" id="ARBA00023303"/>
    </source>
</evidence>
<dbReference type="InterPro" id="IPR003691">
    <property type="entry name" value="FluC"/>
</dbReference>
<comment type="caution">
    <text evidence="11">The sequence shown here is derived from an EMBL/GenBank/DDBJ whole genome shotgun (WGS) entry which is preliminary data.</text>
</comment>
<feature type="transmembrane region" description="Helical" evidence="10">
    <location>
        <begin position="33"/>
        <end position="53"/>
    </location>
</feature>
<dbReference type="RefSeq" id="WP_067893179.1">
    <property type="nucleotide sequence ID" value="NZ_VSFG01000007.1"/>
</dbReference>
<sequence>MTTFVAILLVFAGGAVGAVLRYVMDGYVKSLAGTAFPWGTLTVNVIGAALLGALHGAGTGTDTEALLGTGLCGALTTFSTFELDTVHLIQDRAYGRVAANAIGSLALGFLAFIALHALAAHFR</sequence>
<organism evidence="11 12">
    <name type="scientific">Actinomadura chibensis</name>
    <dbReference type="NCBI Taxonomy" id="392828"/>
    <lineage>
        <taxon>Bacteria</taxon>
        <taxon>Bacillati</taxon>
        <taxon>Actinomycetota</taxon>
        <taxon>Actinomycetes</taxon>
        <taxon>Streptosporangiales</taxon>
        <taxon>Thermomonosporaceae</taxon>
        <taxon>Actinomadura</taxon>
    </lineage>
</organism>
<evidence type="ECO:0000256" key="7">
    <source>
        <dbReference type="ARBA" id="ARBA00035120"/>
    </source>
</evidence>
<reference evidence="11 12" key="1">
    <citation type="submission" date="2019-08" db="EMBL/GenBank/DDBJ databases">
        <title>Actinomadura sp. nov. CYP1-5 isolated from mountain soil.</title>
        <authorList>
            <person name="Songsumanus A."/>
            <person name="Kuncharoen N."/>
            <person name="Kudo T."/>
            <person name="Yuki M."/>
            <person name="Igarashi Y."/>
            <person name="Tanasupawat S."/>
        </authorList>
    </citation>
    <scope>NUCLEOTIDE SEQUENCE [LARGE SCALE GENOMIC DNA]</scope>
    <source>
        <strain evidence="11 12">JCM 14158</strain>
    </source>
</reference>
<evidence type="ECO:0000256" key="2">
    <source>
        <dbReference type="ARBA" id="ARBA00022475"/>
    </source>
</evidence>
<dbReference type="HAMAP" id="MF_00454">
    <property type="entry name" value="FluC"/>
    <property type="match status" value="1"/>
</dbReference>
<comment type="caution">
    <text evidence="10">Lacks conserved residue(s) required for the propagation of feature annotation.</text>
</comment>
<dbReference type="PANTHER" id="PTHR28259">
    <property type="entry name" value="FLUORIDE EXPORT PROTEIN 1-RELATED"/>
    <property type="match status" value="1"/>
</dbReference>
<dbReference type="Proteomes" id="UP000323380">
    <property type="component" value="Unassembled WGS sequence"/>
</dbReference>
<gene>
    <name evidence="10" type="primary">fluC</name>
    <name evidence="10" type="synonym">crcB</name>
    <name evidence="11" type="ORF">FXF69_29960</name>
</gene>
<dbReference type="PANTHER" id="PTHR28259:SF1">
    <property type="entry name" value="FLUORIDE EXPORT PROTEIN 1-RELATED"/>
    <property type="match status" value="1"/>
</dbReference>
<proteinExistence type="inferred from homology"/>
<keyword evidence="6 10" id="KW-0407">Ion channel</keyword>
<dbReference type="STRING" id="1220554.GCA_001552135_03936"/>
<evidence type="ECO:0000313" key="11">
    <source>
        <dbReference type="EMBL" id="TYB42979.1"/>
    </source>
</evidence>
<keyword evidence="4 10" id="KW-1133">Transmembrane helix</keyword>
<dbReference type="EMBL" id="VSFG01000007">
    <property type="protein sequence ID" value="TYB42979.1"/>
    <property type="molecule type" value="Genomic_DNA"/>
</dbReference>
<dbReference type="AlphaFoldDB" id="A0A5D0NF90"/>
<dbReference type="Pfam" id="PF02537">
    <property type="entry name" value="CRCB"/>
    <property type="match status" value="1"/>
</dbReference>
<comment type="similarity">
    <text evidence="7 10">Belongs to the fluoride channel Fluc/FEX (TC 1.A.43) family.</text>
</comment>
<protein>
    <recommendedName>
        <fullName evidence="10">Fluoride-specific ion channel FluC</fullName>
    </recommendedName>
</protein>
<keyword evidence="5 10" id="KW-0472">Membrane</keyword>
<keyword evidence="10" id="KW-0813">Transport</keyword>
<comment type="catalytic activity">
    <reaction evidence="8">
        <text>fluoride(in) = fluoride(out)</text>
        <dbReference type="Rhea" id="RHEA:76159"/>
        <dbReference type="ChEBI" id="CHEBI:17051"/>
    </reaction>
    <physiologicalReaction direction="left-to-right" evidence="8">
        <dbReference type="Rhea" id="RHEA:76160"/>
    </physiologicalReaction>
</comment>